<keyword evidence="3" id="KW-1015">Disulfide bond</keyword>
<dbReference type="InterPro" id="IPR036387">
    <property type="entry name" value="Neurhyp_horm_dom_sf"/>
</dbReference>
<dbReference type="PRINTS" id="PR00831">
    <property type="entry name" value="NEUROPHYSIN"/>
</dbReference>
<evidence type="ECO:0000256" key="2">
    <source>
        <dbReference type="ARBA" id="ARBA00022729"/>
    </source>
</evidence>
<organism evidence="5">
    <name type="scientific">Sepia officinalis</name>
    <name type="common">Common cuttlefish</name>
    <dbReference type="NCBI Taxonomy" id="6610"/>
    <lineage>
        <taxon>Eukaryota</taxon>
        <taxon>Metazoa</taxon>
        <taxon>Spiralia</taxon>
        <taxon>Lophotrochozoa</taxon>
        <taxon>Mollusca</taxon>
        <taxon>Cephalopoda</taxon>
        <taxon>Coleoidea</taxon>
        <taxon>Decapodiformes</taxon>
        <taxon>Sepiida</taxon>
        <taxon>Sepiina</taxon>
        <taxon>Sepiidae</taxon>
        <taxon>Sepia</taxon>
    </lineage>
</organism>
<reference evidence="5" key="1">
    <citation type="journal article" date="2013" name="Peptides">
        <title>Identification and expression of two oxytocin/vasopressin-related peptides in the cuttlefish Sepia officinalis.</title>
        <authorList>
            <person name="Henry J."/>
            <person name="Cornet V."/>
            <person name="Bernay B."/>
            <person name="Zatylny-Gaudin C."/>
        </authorList>
    </citation>
    <scope>NUCLEOTIDE SEQUENCE</scope>
</reference>
<dbReference type="PROSITE" id="PS00264">
    <property type="entry name" value="NEUROHYPOPHYS_HORM"/>
    <property type="match status" value="1"/>
</dbReference>
<keyword evidence="2 4" id="KW-0732">Signal</keyword>
<evidence type="ECO:0000256" key="4">
    <source>
        <dbReference type="SAM" id="SignalP"/>
    </source>
</evidence>
<feature type="chain" id="PRO_5004872452" evidence="4">
    <location>
        <begin position="33"/>
        <end position="158"/>
    </location>
</feature>
<dbReference type="GO" id="GO:0005185">
    <property type="term" value="F:neurohypophyseal hormone activity"/>
    <property type="evidence" value="ECO:0007669"/>
    <property type="project" value="InterPro"/>
</dbReference>
<protein>
    <submittedName>
        <fullName evidence="5">Pro-sepiatocin</fullName>
    </submittedName>
</protein>
<dbReference type="AlphaFoldDB" id="W5U2R0"/>
<dbReference type="EMBL" id="KC763357">
    <property type="protein sequence ID" value="AHH31547.1"/>
    <property type="molecule type" value="mRNA"/>
</dbReference>
<evidence type="ECO:0000256" key="3">
    <source>
        <dbReference type="ARBA" id="ARBA00023157"/>
    </source>
</evidence>
<dbReference type="Pfam" id="PF00184">
    <property type="entry name" value="Hormone_5"/>
    <property type="match status" value="1"/>
</dbReference>
<dbReference type="PANTHER" id="PTHR11681">
    <property type="entry name" value="NEUROPHYSIN"/>
    <property type="match status" value="1"/>
</dbReference>
<evidence type="ECO:0000313" key="5">
    <source>
        <dbReference type="EMBL" id="AHH31547.1"/>
    </source>
</evidence>
<comment type="similarity">
    <text evidence="1">Belongs to the vasopressin/oxytocin family.</text>
</comment>
<dbReference type="InterPro" id="IPR000981">
    <property type="entry name" value="Neurhyp_horm"/>
</dbReference>
<proteinExistence type="evidence at transcript level"/>
<dbReference type="GO" id="GO:0005615">
    <property type="term" value="C:extracellular space"/>
    <property type="evidence" value="ECO:0007669"/>
    <property type="project" value="TreeGrafter"/>
</dbReference>
<dbReference type="PANTHER" id="PTHR11681:SF5">
    <property type="entry name" value="ISOTOCIN"/>
    <property type="match status" value="1"/>
</dbReference>
<accession>W5U2R0</accession>
<name>W5U2R0_SEPOF</name>
<dbReference type="Gene3D" id="2.60.9.10">
    <property type="entry name" value="Neurohypophysial hormone domain"/>
    <property type="match status" value="1"/>
</dbReference>
<dbReference type="SUPFAM" id="SSF49606">
    <property type="entry name" value="Neurophysin II"/>
    <property type="match status" value="1"/>
</dbReference>
<dbReference type="GO" id="GO:0030141">
    <property type="term" value="C:secretory granule"/>
    <property type="evidence" value="ECO:0007669"/>
    <property type="project" value="TreeGrafter"/>
</dbReference>
<dbReference type="SMART" id="SM00003">
    <property type="entry name" value="NH"/>
    <property type="match status" value="1"/>
</dbReference>
<feature type="signal peptide" evidence="4">
    <location>
        <begin position="1"/>
        <end position="32"/>
    </location>
</feature>
<dbReference type="InterPro" id="IPR022423">
    <property type="entry name" value="Neurohypophysial_hormone_CS"/>
</dbReference>
<sequence length="158" mass="16712">MGSGRFLFSSTKCQVACVLFNFCVFLICTTDACFFRNCPPGGKRAVAMNDGVAHKQCMACGPEGKGRCAGPNICCQKEGCIIGDMAKECMQEDEGTTVCEVKGIPCGAEGQGRCVAAGVCCDTSACSTNSHCGSALPRTSSRRQELFSLLKRLINKVN</sequence>
<evidence type="ECO:0000256" key="1">
    <source>
        <dbReference type="ARBA" id="ARBA00007369"/>
    </source>
</evidence>